<dbReference type="Proteomes" id="UP000317716">
    <property type="component" value="Unassembled WGS sequence"/>
</dbReference>
<dbReference type="GO" id="GO:0005737">
    <property type="term" value="C:cytoplasm"/>
    <property type="evidence" value="ECO:0007669"/>
    <property type="project" value="UniProtKB-SubCell"/>
</dbReference>
<comment type="catalytic activity">
    <reaction evidence="6">
        <text>(S)-dihydroorotate + A = orotate + AH2</text>
        <dbReference type="Rhea" id="RHEA:18073"/>
        <dbReference type="ChEBI" id="CHEBI:13193"/>
        <dbReference type="ChEBI" id="CHEBI:17499"/>
        <dbReference type="ChEBI" id="CHEBI:30839"/>
        <dbReference type="ChEBI" id="CHEBI:30864"/>
    </reaction>
</comment>
<feature type="binding site" evidence="6">
    <location>
        <begin position="313"/>
        <end position="314"/>
    </location>
    <ligand>
        <name>FMN</name>
        <dbReference type="ChEBI" id="CHEBI:58210"/>
    </ligand>
</feature>
<dbReference type="NCBIfam" id="NF005574">
    <property type="entry name" value="PRK07259.1"/>
    <property type="match status" value="1"/>
</dbReference>
<feature type="binding site" evidence="6">
    <location>
        <begin position="291"/>
        <end position="292"/>
    </location>
    <ligand>
        <name>FMN</name>
        <dbReference type="ChEBI" id="CHEBI:58210"/>
    </ligand>
</feature>
<dbReference type="GO" id="GO:0006207">
    <property type="term" value="P:'de novo' pyrimidine nucleobase biosynthetic process"/>
    <property type="evidence" value="ECO:0007669"/>
    <property type="project" value="InterPro"/>
</dbReference>
<gene>
    <name evidence="6" type="primary">pyrD</name>
    <name evidence="9" type="ORF">E6K72_13640</name>
</gene>
<evidence type="ECO:0000256" key="6">
    <source>
        <dbReference type="HAMAP-Rule" id="MF_00224"/>
    </source>
</evidence>
<dbReference type="PANTHER" id="PTHR48109:SF1">
    <property type="entry name" value="DIHYDROOROTATE DEHYDROGENASE (FUMARATE)"/>
    <property type="match status" value="1"/>
</dbReference>
<name>A0A538S8V9_UNCEI</name>
<dbReference type="EMBL" id="VBOS01000510">
    <property type="protein sequence ID" value="TMQ47812.1"/>
    <property type="molecule type" value="Genomic_DNA"/>
</dbReference>
<feature type="binding site" evidence="6">
    <location>
        <position position="175"/>
    </location>
    <ligand>
        <name>substrate</name>
    </ligand>
</feature>
<comment type="pathway">
    <text evidence="1 6">Pyrimidine metabolism; UMP biosynthesis via de novo pathway.</text>
</comment>
<evidence type="ECO:0000256" key="3">
    <source>
        <dbReference type="ARBA" id="ARBA00022643"/>
    </source>
</evidence>
<feature type="compositionally biased region" description="Basic residues" evidence="7">
    <location>
        <begin position="28"/>
        <end position="39"/>
    </location>
</feature>
<dbReference type="InterPro" id="IPR005720">
    <property type="entry name" value="Dihydroorotate_DH_cat"/>
</dbReference>
<dbReference type="HAMAP" id="MF_00224">
    <property type="entry name" value="DHO_dh_type1"/>
    <property type="match status" value="1"/>
</dbReference>
<feature type="active site" description="Nucleophile" evidence="6">
    <location>
        <position position="178"/>
    </location>
</feature>
<comment type="similarity">
    <text evidence="6">Belongs to the dihydroorotate dehydrogenase family. Type 1 subfamily.</text>
</comment>
<dbReference type="AlphaFoldDB" id="A0A538S8V9"/>
<feature type="binding site" evidence="6">
    <location>
        <position position="239"/>
    </location>
    <ligand>
        <name>FMN</name>
        <dbReference type="ChEBI" id="CHEBI:58210"/>
    </ligand>
</feature>
<comment type="caution">
    <text evidence="6">Lacks conserved residue(s) required for the propagation of feature annotation.</text>
</comment>
<feature type="binding site" evidence="6">
    <location>
        <begin position="240"/>
        <end position="241"/>
    </location>
    <ligand>
        <name>substrate</name>
    </ligand>
</feature>
<dbReference type="UniPathway" id="UPA00070"/>
<dbReference type="Pfam" id="PF01180">
    <property type="entry name" value="DHO_dh"/>
    <property type="match status" value="1"/>
</dbReference>
<comment type="subcellular location">
    <subcellularLocation>
        <location evidence="6">Cytoplasm</location>
    </subcellularLocation>
</comment>
<comment type="function">
    <text evidence="6">Catalyzes the conversion of dihydroorotate to orotate.</text>
</comment>
<dbReference type="GO" id="GO:0044205">
    <property type="term" value="P:'de novo' UMP biosynthetic process"/>
    <property type="evidence" value="ECO:0007669"/>
    <property type="project" value="UniProtKB-UniRule"/>
</dbReference>
<evidence type="ECO:0000256" key="5">
    <source>
        <dbReference type="ARBA" id="ARBA00023002"/>
    </source>
</evidence>
<keyword evidence="4 6" id="KW-0665">Pyrimidine biosynthesis</keyword>
<keyword evidence="3 6" id="KW-0288">FMN</keyword>
<evidence type="ECO:0000313" key="10">
    <source>
        <dbReference type="Proteomes" id="UP000317716"/>
    </source>
</evidence>
<evidence type="ECO:0000259" key="8">
    <source>
        <dbReference type="Pfam" id="PF01180"/>
    </source>
</evidence>
<keyword evidence="6" id="KW-0963">Cytoplasm</keyword>
<dbReference type="CDD" id="cd04740">
    <property type="entry name" value="DHOD_1B_like"/>
    <property type="match status" value="1"/>
</dbReference>
<sequence>MESVRYALAHRQPRVRDVLHRGAGLRSGRPRLGAHRVSGRHSSEEAGVGPDLTVRIGPATLRNPVLTASGTFGYGDEYAHVVDPALLGAVITKTVTLESRAGNPPQRIAETAGGMLNSIGLENVGLERFRREKLPRLRALGAFVIASIGGETPAELERLLDALEGEPGVEGFGINFSCPNVARGGARYWAVARRLEGTLARLRPLTRRALIAKLSPDVTSIADLAKACEQGGADALTAVNTFVGLAVDLERMESRLGRATGGLSGPAIKPLALARCHEAAAAVRIPVIGSGGVMTGRDALEFIAVGAAAVQVGTATFVRPRAALEVLEEMRALLAARGIRALEEWRGCLAGAGDGAAARVEGHA</sequence>
<accession>A0A538S8V9</accession>
<dbReference type="InterPro" id="IPR001295">
    <property type="entry name" value="Dihydroorotate_DH_CS"/>
</dbReference>
<feature type="binding site" evidence="6">
    <location>
        <position position="213"/>
    </location>
    <ligand>
        <name>FMN</name>
        <dbReference type="ChEBI" id="CHEBI:58210"/>
    </ligand>
</feature>
<dbReference type="InterPro" id="IPR024920">
    <property type="entry name" value="Dihydroorotate_DH_1"/>
</dbReference>
<organism evidence="9 10">
    <name type="scientific">Eiseniibacteriota bacterium</name>
    <dbReference type="NCBI Taxonomy" id="2212470"/>
    <lineage>
        <taxon>Bacteria</taxon>
        <taxon>Candidatus Eiseniibacteriota</taxon>
    </lineage>
</organism>
<feature type="binding site" evidence="6">
    <location>
        <begin position="93"/>
        <end position="94"/>
    </location>
    <ligand>
        <name>FMN</name>
        <dbReference type="ChEBI" id="CHEBI:58210"/>
    </ligand>
</feature>
<proteinExistence type="inferred from homology"/>
<keyword evidence="2 6" id="KW-0285">Flavoprotein</keyword>
<dbReference type="InterPro" id="IPR013785">
    <property type="entry name" value="Aldolase_TIM"/>
</dbReference>
<comment type="cofactor">
    <cofactor evidence="6">
        <name>FMN</name>
        <dbReference type="ChEBI" id="CHEBI:58210"/>
    </cofactor>
    <text evidence="6">Binds 1 FMN per subunit.</text>
</comment>
<feature type="binding site" evidence="6">
    <location>
        <position position="265"/>
    </location>
    <ligand>
        <name>FMN</name>
        <dbReference type="ChEBI" id="CHEBI:58210"/>
    </ligand>
</feature>
<dbReference type="EC" id="1.3.-.-" evidence="6"/>
<dbReference type="SUPFAM" id="SSF51395">
    <property type="entry name" value="FMN-linked oxidoreductases"/>
    <property type="match status" value="1"/>
</dbReference>
<dbReference type="InterPro" id="IPR050074">
    <property type="entry name" value="DHO_dehydrogenase"/>
</dbReference>
<feature type="binding site" evidence="6">
    <location>
        <position position="69"/>
    </location>
    <ligand>
        <name>FMN</name>
        <dbReference type="ChEBI" id="CHEBI:58210"/>
    </ligand>
</feature>
<feature type="binding site" evidence="6">
    <location>
        <position position="93"/>
    </location>
    <ligand>
        <name>substrate</name>
    </ligand>
</feature>
<evidence type="ECO:0000256" key="2">
    <source>
        <dbReference type="ARBA" id="ARBA00022630"/>
    </source>
</evidence>
<dbReference type="InterPro" id="IPR033888">
    <property type="entry name" value="DHOD_1B"/>
</dbReference>
<evidence type="ECO:0000256" key="1">
    <source>
        <dbReference type="ARBA" id="ARBA00004725"/>
    </source>
</evidence>
<reference evidence="9 10" key="1">
    <citation type="journal article" date="2019" name="Nat. Microbiol.">
        <title>Mediterranean grassland soil C-N compound turnover is dependent on rainfall and depth, and is mediated by genomically divergent microorganisms.</title>
        <authorList>
            <person name="Diamond S."/>
            <person name="Andeer P.F."/>
            <person name="Li Z."/>
            <person name="Crits-Christoph A."/>
            <person name="Burstein D."/>
            <person name="Anantharaman K."/>
            <person name="Lane K.R."/>
            <person name="Thomas B.C."/>
            <person name="Pan C."/>
            <person name="Northen T.R."/>
            <person name="Banfield J.F."/>
        </authorList>
    </citation>
    <scope>NUCLEOTIDE SEQUENCE [LARGE SCALE GENOMIC DNA]</scope>
    <source>
        <strain evidence="9">WS_2</strain>
    </source>
</reference>
<feature type="binding site" evidence="6">
    <location>
        <position position="175"/>
    </location>
    <ligand>
        <name>FMN</name>
        <dbReference type="ChEBI" id="CHEBI:58210"/>
    </ligand>
</feature>
<keyword evidence="5 6" id="KW-0560">Oxidoreductase</keyword>
<evidence type="ECO:0000256" key="7">
    <source>
        <dbReference type="SAM" id="MobiDB-lite"/>
    </source>
</evidence>
<evidence type="ECO:0000313" key="9">
    <source>
        <dbReference type="EMBL" id="TMQ47812.1"/>
    </source>
</evidence>
<dbReference type="GO" id="GO:0004152">
    <property type="term" value="F:dihydroorotate dehydrogenase activity"/>
    <property type="evidence" value="ECO:0007669"/>
    <property type="project" value="UniProtKB-UniRule"/>
</dbReference>
<evidence type="ECO:0000256" key="4">
    <source>
        <dbReference type="ARBA" id="ARBA00022975"/>
    </source>
</evidence>
<comment type="caution">
    <text evidence="9">The sequence shown here is derived from an EMBL/GenBank/DDBJ whole genome shotgun (WGS) entry which is preliminary data.</text>
</comment>
<dbReference type="Gene3D" id="3.20.20.70">
    <property type="entry name" value="Aldolase class I"/>
    <property type="match status" value="1"/>
</dbReference>
<feature type="domain" description="Dihydroorotate dehydrogenase catalytic" evidence="8">
    <location>
        <begin position="52"/>
        <end position="334"/>
    </location>
</feature>
<feature type="binding site" evidence="6">
    <location>
        <begin position="117"/>
        <end position="121"/>
    </location>
    <ligand>
        <name>substrate</name>
    </ligand>
</feature>
<dbReference type="PROSITE" id="PS00912">
    <property type="entry name" value="DHODEHASE_2"/>
    <property type="match status" value="1"/>
</dbReference>
<dbReference type="PANTHER" id="PTHR48109">
    <property type="entry name" value="DIHYDROOROTATE DEHYDROGENASE (QUINONE), MITOCHONDRIAL-RELATED"/>
    <property type="match status" value="1"/>
</dbReference>
<feature type="region of interest" description="Disordered" evidence="7">
    <location>
        <begin position="24"/>
        <end position="50"/>
    </location>
</feature>
<protein>
    <recommendedName>
        <fullName evidence="6">Dihydroorotate dehydrogenase</fullName>
        <shortName evidence="6">DHOD</shortName>
        <shortName evidence="6">DHODase</shortName>
        <shortName evidence="6">DHOdehase</shortName>
        <ecNumber evidence="6">1.3.-.-</ecNumber>
    </recommendedName>
</protein>